<dbReference type="Proteomes" id="UP001499947">
    <property type="component" value="Unassembled WGS sequence"/>
</dbReference>
<proteinExistence type="predicted"/>
<evidence type="ECO:0000313" key="2">
    <source>
        <dbReference type="Proteomes" id="UP001499947"/>
    </source>
</evidence>
<reference evidence="2" key="1">
    <citation type="journal article" date="2019" name="Int. J. Syst. Evol. Microbiol.">
        <title>The Global Catalogue of Microorganisms (GCM) 10K type strain sequencing project: providing services to taxonomists for standard genome sequencing and annotation.</title>
        <authorList>
            <consortium name="The Broad Institute Genomics Platform"/>
            <consortium name="The Broad Institute Genome Sequencing Center for Infectious Disease"/>
            <person name="Wu L."/>
            <person name="Ma J."/>
        </authorList>
    </citation>
    <scope>NUCLEOTIDE SEQUENCE [LARGE SCALE GENOMIC DNA]</scope>
    <source>
        <strain evidence="2">JCM 13244</strain>
    </source>
</reference>
<comment type="caution">
    <text evidence="1">The sequence shown here is derived from an EMBL/GenBank/DDBJ whole genome shotgun (WGS) entry which is preliminary data.</text>
</comment>
<name>A0ABP4U8H7_9ACTN</name>
<accession>A0ABP4U8H7</accession>
<evidence type="ECO:0000313" key="1">
    <source>
        <dbReference type="EMBL" id="GAA1700125.1"/>
    </source>
</evidence>
<sequence>MVCHDGLSLSRRGAAADALEGGAAKPVKSWAALTALRVRVPPMPAATGAIHRVMHISVAQSGELCYGKPDLEGTLGHWCDTRCG</sequence>
<gene>
    <name evidence="1" type="ORF">GCM10009680_45810</name>
</gene>
<protein>
    <submittedName>
        <fullName evidence="1">Uncharacterized protein</fullName>
    </submittedName>
</protein>
<dbReference type="EMBL" id="BAAALR010000052">
    <property type="protein sequence ID" value="GAA1700125.1"/>
    <property type="molecule type" value="Genomic_DNA"/>
</dbReference>
<keyword evidence="2" id="KW-1185">Reference proteome</keyword>
<organism evidence="1 2">
    <name type="scientific">Streptomyces yatensis</name>
    <dbReference type="NCBI Taxonomy" id="155177"/>
    <lineage>
        <taxon>Bacteria</taxon>
        <taxon>Bacillati</taxon>
        <taxon>Actinomycetota</taxon>
        <taxon>Actinomycetes</taxon>
        <taxon>Kitasatosporales</taxon>
        <taxon>Streptomycetaceae</taxon>
        <taxon>Streptomyces</taxon>
        <taxon>Streptomyces violaceusniger group</taxon>
    </lineage>
</organism>